<feature type="transmembrane region" description="Helical" evidence="2">
    <location>
        <begin position="6"/>
        <end position="23"/>
    </location>
</feature>
<keyword evidence="2" id="KW-0472">Membrane</keyword>
<proteinExistence type="predicted"/>
<dbReference type="STRING" id="1072256.CUTER_00840"/>
<dbReference type="Proteomes" id="UP000035548">
    <property type="component" value="Chromosome"/>
</dbReference>
<evidence type="ECO:0000256" key="2">
    <source>
        <dbReference type="SAM" id="Phobius"/>
    </source>
</evidence>
<protein>
    <submittedName>
        <fullName evidence="3">Uncharacterized protein</fullName>
    </submittedName>
</protein>
<dbReference type="EMBL" id="CP011546">
    <property type="protein sequence ID" value="AKK10189.1"/>
    <property type="molecule type" value="Genomic_DNA"/>
</dbReference>
<dbReference type="PATRIC" id="fig|1072256.5.peg.157"/>
<accession>A0A0G3HA51</accession>
<feature type="region of interest" description="Disordered" evidence="1">
    <location>
        <begin position="31"/>
        <end position="57"/>
    </location>
</feature>
<dbReference type="AlphaFoldDB" id="A0A0G3HA51"/>
<keyword evidence="4" id="KW-1185">Reference proteome</keyword>
<sequence>MTTLSVIFVPLYLGLFAIGMAYLEDKALSAPLPVTPSPNPDQAPGADGTPGAPNAAA</sequence>
<evidence type="ECO:0000313" key="4">
    <source>
        <dbReference type="Proteomes" id="UP000035548"/>
    </source>
</evidence>
<gene>
    <name evidence="3" type="ORF">CUTER_00840</name>
</gene>
<keyword evidence="2" id="KW-0812">Transmembrane</keyword>
<reference evidence="4" key="2">
    <citation type="submission" date="2015-05" db="EMBL/GenBank/DDBJ databases">
        <title>Complete genome sequence of Corynebacterium uterequi DSM 45634, isolated from the uterus of a maiden mare.</title>
        <authorList>
            <person name="Ruckert C."/>
            <person name="Albersmeier A."/>
            <person name="Winkler A."/>
            <person name="Tauch A."/>
        </authorList>
    </citation>
    <scope>NUCLEOTIDE SEQUENCE [LARGE SCALE GENOMIC DNA]</scope>
    <source>
        <strain evidence="4">DSM 45634</strain>
    </source>
</reference>
<dbReference type="KEGG" id="cut:CUTER_00840"/>
<evidence type="ECO:0000256" key="1">
    <source>
        <dbReference type="SAM" id="MobiDB-lite"/>
    </source>
</evidence>
<dbReference type="RefSeq" id="WP_158408103.1">
    <property type="nucleotide sequence ID" value="NZ_CP011546.1"/>
</dbReference>
<reference evidence="3 4" key="1">
    <citation type="journal article" date="2015" name="Genome Announc.">
        <title>Virulence Factor Genes Detected in the Complete Genome Sequence of Corynebacterium uterequi DSM 45634, Isolated from the Uterus of a Maiden Mare.</title>
        <authorList>
            <person name="Ruckert C."/>
            <person name="Kriete M."/>
            <person name="Jaenicke S."/>
            <person name="Winkler A."/>
            <person name="Tauch A."/>
        </authorList>
    </citation>
    <scope>NUCLEOTIDE SEQUENCE [LARGE SCALE GENOMIC DNA]</scope>
    <source>
        <strain evidence="3 4">DSM 45634</strain>
    </source>
</reference>
<name>A0A0G3HA51_9CORY</name>
<keyword evidence="2" id="KW-1133">Transmembrane helix</keyword>
<evidence type="ECO:0000313" key="3">
    <source>
        <dbReference type="EMBL" id="AKK10189.1"/>
    </source>
</evidence>
<organism evidence="3 4">
    <name type="scientific">Corynebacterium uterequi</name>
    <dbReference type="NCBI Taxonomy" id="1072256"/>
    <lineage>
        <taxon>Bacteria</taxon>
        <taxon>Bacillati</taxon>
        <taxon>Actinomycetota</taxon>
        <taxon>Actinomycetes</taxon>
        <taxon>Mycobacteriales</taxon>
        <taxon>Corynebacteriaceae</taxon>
        <taxon>Corynebacterium</taxon>
    </lineage>
</organism>